<feature type="transmembrane region" description="Helical" evidence="5">
    <location>
        <begin position="41"/>
        <end position="60"/>
    </location>
</feature>
<feature type="transmembrane region" description="Helical" evidence="5">
    <location>
        <begin position="66"/>
        <end position="84"/>
    </location>
</feature>
<keyword evidence="3 5" id="KW-1133">Transmembrane helix</keyword>
<dbReference type="RefSeq" id="WP_179568863.1">
    <property type="nucleotide sequence ID" value="NZ_JACBZY010000001.1"/>
</dbReference>
<name>A0A852YSF1_9MICO</name>
<dbReference type="PANTHER" id="PTHR33514:SF13">
    <property type="entry name" value="PROTEIN ABCI12, CHLOROPLASTIC"/>
    <property type="match status" value="1"/>
</dbReference>
<feature type="transmembrane region" description="Helical" evidence="5">
    <location>
        <begin position="266"/>
        <end position="282"/>
    </location>
</feature>
<dbReference type="InterPro" id="IPR003339">
    <property type="entry name" value="ABC/ECF_trnsptr_transmembrane"/>
</dbReference>
<evidence type="ECO:0000313" key="6">
    <source>
        <dbReference type="EMBL" id="NYH00196.1"/>
    </source>
</evidence>
<reference evidence="6 7" key="1">
    <citation type="submission" date="2020-07" db="EMBL/GenBank/DDBJ databases">
        <title>Sequencing the genomes of 1000 actinobacteria strains.</title>
        <authorList>
            <person name="Klenk H.-P."/>
        </authorList>
    </citation>
    <scope>NUCLEOTIDE SEQUENCE [LARGE SCALE GENOMIC DNA]</scope>
    <source>
        <strain evidence="6 7">DSM 23141</strain>
    </source>
</reference>
<comment type="caution">
    <text evidence="6">The sequence shown here is derived from an EMBL/GenBank/DDBJ whole genome shotgun (WGS) entry which is preliminary data.</text>
</comment>
<feature type="transmembrane region" description="Helical" evidence="5">
    <location>
        <begin position="91"/>
        <end position="110"/>
    </location>
</feature>
<dbReference type="EMBL" id="JACBZY010000001">
    <property type="protein sequence ID" value="NYH00196.1"/>
    <property type="molecule type" value="Genomic_DNA"/>
</dbReference>
<evidence type="ECO:0000256" key="5">
    <source>
        <dbReference type="SAM" id="Phobius"/>
    </source>
</evidence>
<dbReference type="Pfam" id="PF02361">
    <property type="entry name" value="CbiQ"/>
    <property type="match status" value="1"/>
</dbReference>
<keyword evidence="2 5" id="KW-0812">Transmembrane</keyword>
<dbReference type="Proteomes" id="UP000553888">
    <property type="component" value="Unassembled WGS sequence"/>
</dbReference>
<protein>
    <submittedName>
        <fullName evidence="6">Energy-coupling factor transport system permease protein</fullName>
    </submittedName>
</protein>
<evidence type="ECO:0000256" key="4">
    <source>
        <dbReference type="ARBA" id="ARBA00023136"/>
    </source>
</evidence>
<organism evidence="6 7">
    <name type="scientific">Schumannella luteola</name>
    <dbReference type="NCBI Taxonomy" id="472059"/>
    <lineage>
        <taxon>Bacteria</taxon>
        <taxon>Bacillati</taxon>
        <taxon>Actinomycetota</taxon>
        <taxon>Actinomycetes</taxon>
        <taxon>Micrococcales</taxon>
        <taxon>Microbacteriaceae</taxon>
        <taxon>Schumannella</taxon>
    </lineage>
</organism>
<comment type="subcellular location">
    <subcellularLocation>
        <location evidence="1">Membrane</location>
        <topology evidence="1">Multi-pass membrane protein</topology>
    </subcellularLocation>
</comment>
<dbReference type="PANTHER" id="PTHR33514">
    <property type="entry name" value="PROTEIN ABCI12, CHLOROPLASTIC"/>
    <property type="match status" value="1"/>
</dbReference>
<evidence type="ECO:0000256" key="2">
    <source>
        <dbReference type="ARBA" id="ARBA00022692"/>
    </source>
</evidence>
<gene>
    <name evidence="6" type="ORF">BJ979_002821</name>
</gene>
<dbReference type="GO" id="GO:0005886">
    <property type="term" value="C:plasma membrane"/>
    <property type="evidence" value="ECO:0007669"/>
    <property type="project" value="UniProtKB-ARBA"/>
</dbReference>
<accession>A0A852YSF1</accession>
<keyword evidence="4 5" id="KW-0472">Membrane</keyword>
<sequence length="283" mass="30377">MSAGSAVEAGAASDATPTTAARFDPYASARAVSPRRFLHHLNPLATVLGPLPAMVLLLFTRSIPQPLAFLAIAVLLLVVGAAVAPRRALGLVVAGLAMVVLLTVSFGFWADPRHAAGTTVLLRIGDYRLLEGSLLTGLATALRLTAVVALTLIGGLTSSGVDLVRALIQHLRMPYRIGYTALAAFRFVPRFRYELDVIRAAHRVRGMTGGRGPVAAVRRQLGYVIPLLAGAIRHAERVAHAMDSRAFGAFRTRTERHRIPFRARDVVFIVLFWVATAAILLLL</sequence>
<feature type="transmembrane region" description="Helical" evidence="5">
    <location>
        <begin position="144"/>
        <end position="168"/>
    </location>
</feature>
<dbReference type="CDD" id="cd16914">
    <property type="entry name" value="EcfT"/>
    <property type="match status" value="1"/>
</dbReference>
<evidence type="ECO:0000256" key="1">
    <source>
        <dbReference type="ARBA" id="ARBA00004141"/>
    </source>
</evidence>
<dbReference type="AlphaFoldDB" id="A0A852YSF1"/>
<keyword evidence="7" id="KW-1185">Reference proteome</keyword>
<evidence type="ECO:0000256" key="3">
    <source>
        <dbReference type="ARBA" id="ARBA00022989"/>
    </source>
</evidence>
<evidence type="ECO:0000313" key="7">
    <source>
        <dbReference type="Proteomes" id="UP000553888"/>
    </source>
</evidence>
<proteinExistence type="predicted"/>